<feature type="transmembrane region" description="Helical" evidence="2">
    <location>
        <begin position="37"/>
        <end position="55"/>
    </location>
</feature>
<feature type="compositionally biased region" description="Pro residues" evidence="1">
    <location>
        <begin position="222"/>
        <end position="238"/>
    </location>
</feature>
<dbReference type="AlphaFoldDB" id="A0A6M8BJH4"/>
<keyword evidence="2" id="KW-1133">Transmembrane helix</keyword>
<evidence type="ECO:0000313" key="4">
    <source>
        <dbReference type="Proteomes" id="UP000505210"/>
    </source>
</evidence>
<keyword evidence="2" id="KW-0472">Membrane</keyword>
<protein>
    <submittedName>
        <fullName evidence="3">Uncharacterized protein</fullName>
    </submittedName>
</protein>
<dbReference type="Proteomes" id="UP000505210">
    <property type="component" value="Chromosome"/>
</dbReference>
<feature type="region of interest" description="Disordered" evidence="1">
    <location>
        <begin position="196"/>
        <end position="245"/>
    </location>
</feature>
<name>A0A6M8BJH4_9CYAN</name>
<proteinExistence type="predicted"/>
<dbReference type="RefSeq" id="WP_172358355.1">
    <property type="nucleotide sequence ID" value="NZ_CP053661.1"/>
</dbReference>
<evidence type="ECO:0000256" key="2">
    <source>
        <dbReference type="SAM" id="Phobius"/>
    </source>
</evidence>
<evidence type="ECO:0000256" key="1">
    <source>
        <dbReference type="SAM" id="MobiDB-lite"/>
    </source>
</evidence>
<organism evidence="3 4">
    <name type="scientific">Thermoleptolyngbya sichuanensis A183</name>
    <dbReference type="NCBI Taxonomy" id="2737172"/>
    <lineage>
        <taxon>Bacteria</taxon>
        <taxon>Bacillati</taxon>
        <taxon>Cyanobacteriota</taxon>
        <taxon>Cyanophyceae</taxon>
        <taxon>Oculatellales</taxon>
        <taxon>Oculatellaceae</taxon>
        <taxon>Thermoleptolyngbya</taxon>
        <taxon>Thermoleptolyngbya sichuanensis</taxon>
    </lineage>
</organism>
<keyword evidence="2" id="KW-0812">Transmembrane</keyword>
<reference evidence="3 4" key="1">
    <citation type="submission" date="2020-05" db="EMBL/GenBank/DDBJ databases">
        <title>Complete genome sequence of of a novel Thermoleptolyngbya strain isolated from hot springs of Ganzi, Sichuan China.</title>
        <authorList>
            <person name="Tang J."/>
            <person name="Daroch M."/>
            <person name="Li L."/>
            <person name="Waleron K."/>
            <person name="Waleron M."/>
            <person name="Waleron M."/>
        </authorList>
    </citation>
    <scope>NUCLEOTIDE SEQUENCE [LARGE SCALE GENOMIC DNA]</scope>
    <source>
        <strain evidence="3 4">PKUAC-SCTA183</strain>
    </source>
</reference>
<sequence length="328" mass="35148">MPYRKSSIGFLERVSGQVFGQILGRVFGQIFGLRRRFVSSLLIGFWVVLVMGAVAQVSEAQTSVTRGTITEVLDGNQVFIQNRQARVNDVANRGQQVRTGRARAQVNFNTGAVARLSNNSVLTVGQCAQLQRGVLLVNGAVNGCTSSVTAGVRGTTYILEVDDDGREEIKVLEGEVVVTKNEAGFIEPSSLMERLEGRSRFRRGTKQLSLPRRPSLGIPSTRPSPSPSPSPLPSPLPSPVTESADPENTVVLSAGQKVATRRGSPLGPVEDITLEEINAILSGSLFNGYLQSLPGYAAIQSTLQRIYPGLSLPGVPGLPVPGLRIPFF</sequence>
<dbReference type="EMBL" id="CP053661">
    <property type="protein sequence ID" value="QKD84310.1"/>
    <property type="molecule type" value="Genomic_DNA"/>
</dbReference>
<accession>A0A6M8BJH4</accession>
<keyword evidence="4" id="KW-1185">Reference proteome</keyword>
<evidence type="ECO:0000313" key="3">
    <source>
        <dbReference type="EMBL" id="QKD84310.1"/>
    </source>
</evidence>
<gene>
    <name evidence="3" type="ORF">HPC62_20935</name>
</gene>
<dbReference type="KEGG" id="theu:HPC62_20935"/>